<keyword evidence="3" id="KW-1185">Reference proteome</keyword>
<sequence length="53" mass="6115">MSAREQGRSTAKPLSKQSRKTPVHLAVAPRSDVLRRRKEEREEEKAKAIRTLM</sequence>
<reference evidence="2 3" key="1">
    <citation type="submission" date="2024-01" db="EMBL/GenBank/DDBJ databases">
        <authorList>
            <person name="Waweru B."/>
        </authorList>
    </citation>
    <scope>NUCLEOTIDE SEQUENCE [LARGE SCALE GENOMIC DNA]</scope>
</reference>
<proteinExistence type="predicted"/>
<dbReference type="EMBL" id="CAWUPB010001173">
    <property type="protein sequence ID" value="CAK7349029.1"/>
    <property type="molecule type" value="Genomic_DNA"/>
</dbReference>
<gene>
    <name evidence="2" type="ORF">DCAF_LOCUS21738</name>
</gene>
<organism evidence="2 3">
    <name type="scientific">Dovyalis caffra</name>
    <dbReference type="NCBI Taxonomy" id="77055"/>
    <lineage>
        <taxon>Eukaryota</taxon>
        <taxon>Viridiplantae</taxon>
        <taxon>Streptophyta</taxon>
        <taxon>Embryophyta</taxon>
        <taxon>Tracheophyta</taxon>
        <taxon>Spermatophyta</taxon>
        <taxon>Magnoliopsida</taxon>
        <taxon>eudicotyledons</taxon>
        <taxon>Gunneridae</taxon>
        <taxon>Pentapetalae</taxon>
        <taxon>rosids</taxon>
        <taxon>fabids</taxon>
        <taxon>Malpighiales</taxon>
        <taxon>Salicaceae</taxon>
        <taxon>Flacourtieae</taxon>
        <taxon>Dovyalis</taxon>
    </lineage>
</organism>
<accession>A0AAV1SC72</accession>
<evidence type="ECO:0000313" key="3">
    <source>
        <dbReference type="Proteomes" id="UP001314170"/>
    </source>
</evidence>
<evidence type="ECO:0000256" key="1">
    <source>
        <dbReference type="SAM" id="MobiDB-lite"/>
    </source>
</evidence>
<protein>
    <submittedName>
        <fullName evidence="2">Uncharacterized protein</fullName>
    </submittedName>
</protein>
<feature type="region of interest" description="Disordered" evidence="1">
    <location>
        <begin position="1"/>
        <end position="53"/>
    </location>
</feature>
<comment type="caution">
    <text evidence="2">The sequence shown here is derived from an EMBL/GenBank/DDBJ whole genome shotgun (WGS) entry which is preliminary data.</text>
</comment>
<name>A0AAV1SC72_9ROSI</name>
<evidence type="ECO:0000313" key="2">
    <source>
        <dbReference type="EMBL" id="CAK7349029.1"/>
    </source>
</evidence>
<dbReference type="Proteomes" id="UP001314170">
    <property type="component" value="Unassembled WGS sequence"/>
</dbReference>
<feature type="compositionally biased region" description="Basic and acidic residues" evidence="1">
    <location>
        <begin position="32"/>
        <end position="47"/>
    </location>
</feature>
<dbReference type="AlphaFoldDB" id="A0AAV1SC72"/>